<dbReference type="Pfam" id="PF05542">
    <property type="entry name" value="DUF760"/>
    <property type="match status" value="1"/>
</dbReference>
<evidence type="ECO:0000313" key="1">
    <source>
        <dbReference type="EMBL" id="MBE9069609.1"/>
    </source>
</evidence>
<keyword evidence="2" id="KW-1185">Reference proteome</keyword>
<name>A0A929FC43_LEPEC</name>
<dbReference type="EMBL" id="JADEXP010000298">
    <property type="protein sequence ID" value="MBE9069609.1"/>
    <property type="molecule type" value="Genomic_DNA"/>
</dbReference>
<dbReference type="RefSeq" id="WP_193995503.1">
    <property type="nucleotide sequence ID" value="NZ_JADEXP010000298.1"/>
</dbReference>
<reference evidence="1" key="1">
    <citation type="submission" date="2020-10" db="EMBL/GenBank/DDBJ databases">
        <authorList>
            <person name="Castelo-Branco R."/>
            <person name="Eusebio N."/>
            <person name="Adriana R."/>
            <person name="Vieira A."/>
            <person name="Brugerolle De Fraissinette N."/>
            <person name="Rezende De Castro R."/>
            <person name="Schneider M.P."/>
            <person name="Vasconcelos V."/>
            <person name="Leao P.N."/>
        </authorList>
    </citation>
    <scope>NUCLEOTIDE SEQUENCE</scope>
    <source>
        <strain evidence="1">LEGE 11479</strain>
    </source>
</reference>
<dbReference type="PANTHER" id="PTHR33598:SF2">
    <property type="entry name" value="MAR-BINDING FILAMENT-LIKE PROTEIN"/>
    <property type="match status" value="1"/>
</dbReference>
<comment type="caution">
    <text evidence="1">The sequence shown here is derived from an EMBL/GenBank/DDBJ whole genome shotgun (WGS) entry which is preliminary data.</text>
</comment>
<protein>
    <submittedName>
        <fullName evidence="1">DUF760 domain-containing protein</fullName>
    </submittedName>
</protein>
<accession>A0A929FC43</accession>
<dbReference type="Proteomes" id="UP000615026">
    <property type="component" value="Unassembled WGS sequence"/>
</dbReference>
<gene>
    <name evidence="1" type="ORF">IQ260_23470</name>
</gene>
<proteinExistence type="predicted"/>
<organism evidence="1 2">
    <name type="scientific">Leptolyngbya cf. ectocarpi LEGE 11479</name>
    <dbReference type="NCBI Taxonomy" id="1828722"/>
    <lineage>
        <taxon>Bacteria</taxon>
        <taxon>Bacillati</taxon>
        <taxon>Cyanobacteriota</taxon>
        <taxon>Cyanophyceae</taxon>
        <taxon>Leptolyngbyales</taxon>
        <taxon>Leptolyngbyaceae</taxon>
        <taxon>Leptolyngbya group</taxon>
        <taxon>Leptolyngbya</taxon>
    </lineage>
</organism>
<dbReference type="PANTHER" id="PTHR33598">
    <property type="entry name" value="OS02G0833400 PROTEIN"/>
    <property type="match status" value="1"/>
</dbReference>
<evidence type="ECO:0000313" key="2">
    <source>
        <dbReference type="Proteomes" id="UP000615026"/>
    </source>
</evidence>
<dbReference type="InterPro" id="IPR008479">
    <property type="entry name" value="DUF760"/>
</dbReference>
<sequence>MTNRSNNDTNAEFMGGAAVQANSLMQYVQSMEPETVAKLSRPVSGDVMQAMEHNIIAMLGGLPSEGFDVSVTTSRENLGRLLASAMMGGYFLKGAEQRLAMETSFMGGLDTDAQES</sequence>
<dbReference type="AlphaFoldDB" id="A0A929FC43"/>